<dbReference type="EMBL" id="BMAT01010564">
    <property type="protein sequence ID" value="GFS27793.1"/>
    <property type="molecule type" value="Genomic_DNA"/>
</dbReference>
<evidence type="ECO:0008006" key="3">
    <source>
        <dbReference type="Google" id="ProtNLM"/>
    </source>
</evidence>
<comment type="caution">
    <text evidence="1">The sequence shown here is derived from an EMBL/GenBank/DDBJ whole genome shotgun (WGS) entry which is preliminary data.</text>
</comment>
<accession>A0AAV4K0K9</accession>
<protein>
    <recommendedName>
        <fullName evidence="3">Secreted protein</fullName>
    </recommendedName>
</protein>
<name>A0AAV4K0K9_9GAST</name>
<proteinExistence type="predicted"/>
<evidence type="ECO:0000313" key="2">
    <source>
        <dbReference type="Proteomes" id="UP000762676"/>
    </source>
</evidence>
<reference evidence="1 2" key="1">
    <citation type="journal article" date="2021" name="Elife">
        <title>Chloroplast acquisition without the gene transfer in kleptoplastic sea slugs, Plakobranchus ocellatus.</title>
        <authorList>
            <person name="Maeda T."/>
            <person name="Takahashi S."/>
            <person name="Yoshida T."/>
            <person name="Shimamura S."/>
            <person name="Takaki Y."/>
            <person name="Nagai Y."/>
            <person name="Toyoda A."/>
            <person name="Suzuki Y."/>
            <person name="Arimoto A."/>
            <person name="Ishii H."/>
            <person name="Satoh N."/>
            <person name="Nishiyama T."/>
            <person name="Hasebe M."/>
            <person name="Maruyama T."/>
            <person name="Minagawa J."/>
            <person name="Obokata J."/>
            <person name="Shigenobu S."/>
        </authorList>
    </citation>
    <scope>NUCLEOTIDE SEQUENCE [LARGE SCALE GENOMIC DNA]</scope>
</reference>
<dbReference type="AlphaFoldDB" id="A0AAV4K0K9"/>
<sequence length="111" mass="12601">MLQSRVCFLTRVILWAHGGYTTLTLHSHLLPPPPLPLQKIKSGTEAKAANILRPFRIQPSKDEKSNCDTVERTYEHSGSYDQRYFFSLSITVAPLSPLLGWTRNGRRMFAA</sequence>
<organism evidence="1 2">
    <name type="scientific">Elysia marginata</name>
    <dbReference type="NCBI Taxonomy" id="1093978"/>
    <lineage>
        <taxon>Eukaryota</taxon>
        <taxon>Metazoa</taxon>
        <taxon>Spiralia</taxon>
        <taxon>Lophotrochozoa</taxon>
        <taxon>Mollusca</taxon>
        <taxon>Gastropoda</taxon>
        <taxon>Heterobranchia</taxon>
        <taxon>Euthyneura</taxon>
        <taxon>Panpulmonata</taxon>
        <taxon>Sacoglossa</taxon>
        <taxon>Placobranchoidea</taxon>
        <taxon>Plakobranchidae</taxon>
        <taxon>Elysia</taxon>
    </lineage>
</organism>
<dbReference type="Proteomes" id="UP000762676">
    <property type="component" value="Unassembled WGS sequence"/>
</dbReference>
<keyword evidence="2" id="KW-1185">Reference proteome</keyword>
<evidence type="ECO:0000313" key="1">
    <source>
        <dbReference type="EMBL" id="GFS27793.1"/>
    </source>
</evidence>
<gene>
    <name evidence="1" type="ORF">ElyMa_005304800</name>
</gene>